<dbReference type="AlphaFoldDB" id="A3IVE0"/>
<evidence type="ECO:0000313" key="3">
    <source>
        <dbReference type="Proteomes" id="UP000003781"/>
    </source>
</evidence>
<organism evidence="2 3">
    <name type="scientific">Crocosphaera chwakensis CCY0110</name>
    <dbReference type="NCBI Taxonomy" id="391612"/>
    <lineage>
        <taxon>Bacteria</taxon>
        <taxon>Bacillati</taxon>
        <taxon>Cyanobacteriota</taxon>
        <taxon>Cyanophyceae</taxon>
        <taxon>Oscillatoriophycideae</taxon>
        <taxon>Chroococcales</taxon>
        <taxon>Aphanothecaceae</taxon>
        <taxon>Crocosphaera</taxon>
        <taxon>Crocosphaera chwakensis</taxon>
    </lineage>
</organism>
<evidence type="ECO:0000259" key="1">
    <source>
        <dbReference type="Pfam" id="PF01610"/>
    </source>
</evidence>
<dbReference type="EMBL" id="AAXW01000042">
    <property type="protein sequence ID" value="EAZ89512.1"/>
    <property type="molecule type" value="Genomic_DNA"/>
</dbReference>
<feature type="domain" description="Transposase IS204/IS1001/IS1096/IS1165 DDE" evidence="1">
    <location>
        <begin position="1"/>
        <end position="25"/>
    </location>
</feature>
<keyword evidence="3" id="KW-1185">Reference proteome</keyword>
<reference evidence="2 3" key="1">
    <citation type="submission" date="2007-03" db="EMBL/GenBank/DDBJ databases">
        <authorList>
            <person name="Stal L."/>
            <person name="Ferriera S."/>
            <person name="Johnson J."/>
            <person name="Kravitz S."/>
            <person name="Beeson K."/>
            <person name="Sutton G."/>
            <person name="Rogers Y.-H."/>
            <person name="Friedman R."/>
            <person name="Frazier M."/>
            <person name="Venter J.C."/>
        </authorList>
    </citation>
    <scope>NUCLEOTIDE SEQUENCE [LARGE SCALE GENOMIC DNA]</scope>
    <source>
        <strain evidence="2 3">CCY0110</strain>
    </source>
</reference>
<dbReference type="Proteomes" id="UP000003781">
    <property type="component" value="Unassembled WGS sequence"/>
</dbReference>
<name>A3IVE0_9CHRO</name>
<accession>A3IVE0</accession>
<protein>
    <recommendedName>
        <fullName evidence="1">Transposase IS204/IS1001/IS1096/IS1165 DDE domain-containing protein</fullName>
    </recommendedName>
</protein>
<sequence length="44" mass="5294">MEGFNNKIKRIIRQSYGFKDFNNIREKFLAQKTLQKVSDRFGNI</sequence>
<dbReference type="InterPro" id="IPR002560">
    <property type="entry name" value="Transposase_DDE"/>
</dbReference>
<dbReference type="Pfam" id="PF01610">
    <property type="entry name" value="DDE_Tnp_ISL3"/>
    <property type="match status" value="1"/>
</dbReference>
<comment type="caution">
    <text evidence="2">The sequence shown here is derived from an EMBL/GenBank/DDBJ whole genome shotgun (WGS) entry which is preliminary data.</text>
</comment>
<evidence type="ECO:0000313" key="2">
    <source>
        <dbReference type="EMBL" id="EAZ89512.1"/>
    </source>
</evidence>
<proteinExistence type="predicted"/>
<gene>
    <name evidence="2" type="ORF">CY0110_09086</name>
</gene>